<reference evidence="1" key="1">
    <citation type="submission" date="2021-05" db="EMBL/GenBank/DDBJ databases">
        <authorList>
            <person name="Pietrasiak N."/>
            <person name="Ward R."/>
            <person name="Stajich J.E."/>
            <person name="Kurbessoian T."/>
        </authorList>
    </citation>
    <scope>NUCLEOTIDE SEQUENCE</scope>
    <source>
        <strain evidence="1">GSE-NOS-MK-12-04C</strain>
    </source>
</reference>
<gene>
    <name evidence="1" type="ORF">KME60_03445</name>
</gene>
<evidence type="ECO:0000313" key="2">
    <source>
        <dbReference type="Proteomes" id="UP000729701"/>
    </source>
</evidence>
<dbReference type="EMBL" id="JAHHGZ010000003">
    <property type="protein sequence ID" value="MBW4666511.1"/>
    <property type="molecule type" value="Genomic_DNA"/>
</dbReference>
<accession>A0A951QJJ0</accession>
<proteinExistence type="predicted"/>
<sequence>MPKNQEKKWKALKNKISNNAQLFAAQFMAALLANPEYTTEDFHAIARDAISAADILLKELNND</sequence>
<evidence type="ECO:0000313" key="1">
    <source>
        <dbReference type="EMBL" id="MBW4666511.1"/>
    </source>
</evidence>
<dbReference type="Proteomes" id="UP000729701">
    <property type="component" value="Unassembled WGS sequence"/>
</dbReference>
<protein>
    <submittedName>
        <fullName evidence="1">Uncharacterized protein</fullName>
    </submittedName>
</protein>
<name>A0A951QJJ0_9CYAN</name>
<dbReference type="AlphaFoldDB" id="A0A951QJJ0"/>
<reference evidence="1" key="2">
    <citation type="journal article" date="2022" name="Microbiol. Resour. Announc.">
        <title>Metagenome Sequencing to Explore Phylogenomics of Terrestrial Cyanobacteria.</title>
        <authorList>
            <person name="Ward R.D."/>
            <person name="Stajich J.E."/>
            <person name="Johansen J.R."/>
            <person name="Huntemann M."/>
            <person name="Clum A."/>
            <person name="Foster B."/>
            <person name="Foster B."/>
            <person name="Roux S."/>
            <person name="Palaniappan K."/>
            <person name="Varghese N."/>
            <person name="Mukherjee S."/>
            <person name="Reddy T.B.K."/>
            <person name="Daum C."/>
            <person name="Copeland A."/>
            <person name="Chen I.A."/>
            <person name="Ivanova N.N."/>
            <person name="Kyrpides N.C."/>
            <person name="Shapiro N."/>
            <person name="Eloe-Fadrosh E.A."/>
            <person name="Pietrasiak N."/>
        </authorList>
    </citation>
    <scope>NUCLEOTIDE SEQUENCE</scope>
    <source>
        <strain evidence="1">GSE-NOS-MK-12-04C</strain>
    </source>
</reference>
<comment type="caution">
    <text evidence="1">The sequence shown here is derived from an EMBL/GenBank/DDBJ whole genome shotgun (WGS) entry which is preliminary data.</text>
</comment>
<organism evidence="1 2">
    <name type="scientific">Cyanomargarita calcarea GSE-NOS-MK-12-04C</name>
    <dbReference type="NCBI Taxonomy" id="2839659"/>
    <lineage>
        <taxon>Bacteria</taxon>
        <taxon>Bacillati</taxon>
        <taxon>Cyanobacteriota</taxon>
        <taxon>Cyanophyceae</taxon>
        <taxon>Nostocales</taxon>
        <taxon>Cyanomargaritaceae</taxon>
        <taxon>Cyanomargarita</taxon>
    </lineage>
</organism>